<dbReference type="PANTHER" id="PTHR30265">
    <property type="entry name" value="RHO-INTERACTING TRANSCRIPTION TERMINATION FACTOR NUSG"/>
    <property type="match status" value="1"/>
</dbReference>
<evidence type="ECO:0000259" key="5">
    <source>
        <dbReference type="Pfam" id="PF02357"/>
    </source>
</evidence>
<dbReference type="CDD" id="cd08000">
    <property type="entry name" value="NGN"/>
    <property type="match status" value="1"/>
</dbReference>
<dbReference type="SUPFAM" id="SSF82679">
    <property type="entry name" value="N-utilization substance G protein NusG, N-terminal domain"/>
    <property type="match status" value="1"/>
</dbReference>
<evidence type="ECO:0000256" key="3">
    <source>
        <dbReference type="ARBA" id="ARBA00023163"/>
    </source>
</evidence>
<keyword evidence="4" id="KW-0806">Transcription termination</keyword>
<dbReference type="GO" id="GO:0031564">
    <property type="term" value="P:transcription antitermination"/>
    <property type="evidence" value="ECO:0007669"/>
    <property type="project" value="UniProtKB-KW"/>
</dbReference>
<dbReference type="GO" id="GO:0006353">
    <property type="term" value="P:DNA-templated transcription termination"/>
    <property type="evidence" value="ECO:0007669"/>
    <property type="project" value="UniProtKB-KW"/>
</dbReference>
<organism evidence="6 7">
    <name type="scientific">Paenibacillus mucilaginosus 3016</name>
    <dbReference type="NCBI Taxonomy" id="1116391"/>
    <lineage>
        <taxon>Bacteria</taxon>
        <taxon>Bacillati</taxon>
        <taxon>Bacillota</taxon>
        <taxon>Bacilli</taxon>
        <taxon>Bacillales</taxon>
        <taxon>Paenibacillaceae</taxon>
        <taxon>Paenibacillus</taxon>
    </lineage>
</organism>
<dbReference type="SUPFAM" id="SSF50104">
    <property type="entry name" value="Translation proteins SH3-like domain"/>
    <property type="match status" value="1"/>
</dbReference>
<name>H6NF42_9BACL</name>
<sequence length="202" mass="23480">MSWYALFVKTGYESNTKKWLDARYDRALLHCVIPRRKVPEKRGGKEYHVVKTLFPGYVFVQTKMNVHLYYQFKENPFIYRTLNYQNGRDKAFAYEEAWKLDSSAKLCDESELFKEIPVDEMTLVLKLIEQDDIIECSKISFQESGFTVQAGPLKGMESYIKKIDKHKKRAKVLMSLMGTAQLVDLGIEFSSVIPSGHQGEMR</sequence>
<dbReference type="Pfam" id="PF02357">
    <property type="entry name" value="NusG"/>
    <property type="match status" value="1"/>
</dbReference>
<dbReference type="PANTHER" id="PTHR30265:SF4">
    <property type="entry name" value="KOW MOTIF FAMILY PROTEIN, EXPRESSED"/>
    <property type="match status" value="1"/>
</dbReference>
<protein>
    <recommendedName>
        <fullName evidence="4">Transcription termination/antitermination protein NusG</fullName>
    </recommendedName>
</protein>
<reference evidence="6 7" key="1">
    <citation type="journal article" date="2012" name="J. Bacteriol.">
        <title>Complete Genome Sequence of Paenibacillus mucilaginosus 3016, a Bacterium Functional as Microbial Fertilizer.</title>
        <authorList>
            <person name="Ma M."/>
            <person name="Wang Z."/>
            <person name="Li L."/>
            <person name="Jiang X."/>
            <person name="Guan D."/>
            <person name="Cao F."/>
            <person name="Chen H."/>
            <person name="Wang X."/>
            <person name="Shen D."/>
            <person name="Du B."/>
            <person name="Li J."/>
        </authorList>
    </citation>
    <scope>NUCLEOTIDE SEQUENCE [LARGE SCALE GENOMIC DNA]</scope>
    <source>
        <strain evidence="6 7">3016</strain>
    </source>
</reference>
<dbReference type="InterPro" id="IPR036735">
    <property type="entry name" value="NGN_dom_sf"/>
</dbReference>
<evidence type="ECO:0000256" key="2">
    <source>
        <dbReference type="ARBA" id="ARBA00023015"/>
    </source>
</evidence>
<proteinExistence type="inferred from homology"/>
<dbReference type="NCBIfam" id="NF033641">
    <property type="entry name" value="antiterm_LoaP"/>
    <property type="match status" value="1"/>
</dbReference>
<dbReference type="HOGENOM" id="CLU_067287_2_1_9"/>
<gene>
    <name evidence="6" type="ORF">PM3016_2153</name>
</gene>
<evidence type="ECO:0000256" key="4">
    <source>
        <dbReference type="RuleBase" id="RU000538"/>
    </source>
</evidence>
<dbReference type="AlphaFoldDB" id="H6NF42"/>
<dbReference type="GO" id="GO:0006354">
    <property type="term" value="P:DNA-templated transcription elongation"/>
    <property type="evidence" value="ECO:0007669"/>
    <property type="project" value="InterPro"/>
</dbReference>
<dbReference type="PRINTS" id="PR00338">
    <property type="entry name" value="NUSGTNSCPFCT"/>
</dbReference>
<dbReference type="InterPro" id="IPR043425">
    <property type="entry name" value="NusG-like"/>
</dbReference>
<dbReference type="InterPro" id="IPR001062">
    <property type="entry name" value="Transcrpt_antiterm_NusG"/>
</dbReference>
<dbReference type="GO" id="GO:0032784">
    <property type="term" value="P:regulation of DNA-templated transcription elongation"/>
    <property type="evidence" value="ECO:0007669"/>
    <property type="project" value="InterPro"/>
</dbReference>
<evidence type="ECO:0000313" key="7">
    <source>
        <dbReference type="Proteomes" id="UP000007523"/>
    </source>
</evidence>
<keyword evidence="7" id="KW-1185">Reference proteome</keyword>
<accession>H6NF42</accession>
<evidence type="ECO:0000256" key="1">
    <source>
        <dbReference type="ARBA" id="ARBA00022814"/>
    </source>
</evidence>
<dbReference type="EMBL" id="CP003235">
    <property type="protein sequence ID" value="AFC29049.1"/>
    <property type="molecule type" value="Genomic_DNA"/>
</dbReference>
<dbReference type="InterPro" id="IPR006645">
    <property type="entry name" value="NGN-like_dom"/>
</dbReference>
<keyword evidence="3 4" id="KW-0804">Transcription</keyword>
<dbReference type="KEGG" id="pmq:PM3016_2153"/>
<feature type="domain" description="NusG-like N-terminal" evidence="5">
    <location>
        <begin position="1"/>
        <end position="84"/>
    </location>
</feature>
<dbReference type="RefSeq" id="WP_014369462.1">
    <property type="nucleotide sequence ID" value="NC_016935.1"/>
</dbReference>
<dbReference type="InterPro" id="IPR008991">
    <property type="entry name" value="Translation_prot_SH3-like_sf"/>
</dbReference>
<keyword evidence="1 4" id="KW-0889">Transcription antitermination</keyword>
<dbReference type="Proteomes" id="UP000007523">
    <property type="component" value="Chromosome"/>
</dbReference>
<comment type="similarity">
    <text evidence="4">Belongs to the NusG family.</text>
</comment>
<comment type="function">
    <text evidence="4">Participates in transcription elongation, termination and antitermination.</text>
</comment>
<dbReference type="STRING" id="1116391.PM3016_2153"/>
<dbReference type="InterPro" id="IPR047663">
    <property type="entry name" value="Transcription_antiterm_LoaP"/>
</dbReference>
<dbReference type="InterPro" id="IPR014722">
    <property type="entry name" value="Rib_uL2_dom2"/>
</dbReference>
<keyword evidence="2 4" id="KW-0805">Transcription regulation</keyword>
<dbReference type="Gene3D" id="2.30.30.30">
    <property type="match status" value="1"/>
</dbReference>
<evidence type="ECO:0000313" key="6">
    <source>
        <dbReference type="EMBL" id="AFC29049.1"/>
    </source>
</evidence>
<dbReference type="Gene3D" id="3.30.70.940">
    <property type="entry name" value="NusG, N-terminal domain"/>
    <property type="match status" value="1"/>
</dbReference>